<evidence type="ECO:0000313" key="1">
    <source>
        <dbReference type="EMBL" id="TGC51473.1"/>
    </source>
</evidence>
<dbReference type="GO" id="GO:0005524">
    <property type="term" value="F:ATP binding"/>
    <property type="evidence" value="ECO:0007669"/>
    <property type="project" value="UniProtKB-KW"/>
</dbReference>
<feature type="non-terminal residue" evidence="1">
    <location>
        <position position="1"/>
    </location>
</feature>
<dbReference type="EMBL" id="PYJT01000147">
    <property type="protein sequence ID" value="TGC51473.1"/>
    <property type="molecule type" value="Genomic_DNA"/>
</dbReference>
<dbReference type="RefSeq" id="WP_370658445.1">
    <property type="nucleotide sequence ID" value="NZ_PYJT01000147.1"/>
</dbReference>
<comment type="caution">
    <text evidence="1">The sequence shown here is derived from an EMBL/GenBank/DDBJ whole genome shotgun (WGS) entry which is preliminary data.</text>
</comment>
<sequence length="25" mass="2890">EITPERVVDFSGNYDDYLRSKGIES</sequence>
<dbReference type="Proteomes" id="UP000297728">
    <property type="component" value="Unassembled WGS sequence"/>
</dbReference>
<evidence type="ECO:0000313" key="2">
    <source>
        <dbReference type="Proteomes" id="UP000297728"/>
    </source>
</evidence>
<organism evidence="1 2">
    <name type="scientific">Salmonella enterica subsp. enterica serovar Wilhelmsburg</name>
    <dbReference type="NCBI Taxonomy" id="1960126"/>
    <lineage>
        <taxon>Bacteria</taxon>
        <taxon>Pseudomonadati</taxon>
        <taxon>Pseudomonadota</taxon>
        <taxon>Gammaproteobacteria</taxon>
        <taxon>Enterobacterales</taxon>
        <taxon>Enterobacteriaceae</taxon>
        <taxon>Salmonella</taxon>
    </lineage>
</organism>
<keyword evidence="1" id="KW-0547">Nucleotide-binding</keyword>
<accession>A0A659N8K6</accession>
<dbReference type="AlphaFoldDB" id="A0A659N8K6"/>
<protein>
    <submittedName>
        <fullName evidence="1">ABC transporter ATP-binding protein</fullName>
    </submittedName>
</protein>
<name>A0A659N8K6_SALET</name>
<keyword evidence="1" id="KW-0067">ATP-binding</keyword>
<reference evidence="1 2" key="1">
    <citation type="submission" date="2018-03" db="EMBL/GenBank/DDBJ databases">
        <title>Non-Typhoidal Salmonella genome sequencing and assembly.</title>
        <authorList>
            <person name="Matchawe C."/>
        </authorList>
    </citation>
    <scope>NUCLEOTIDE SEQUENCE [LARGE SCALE GENOMIC DNA]</scope>
    <source>
        <strain evidence="1 2">103bo</strain>
    </source>
</reference>
<gene>
    <name evidence="1" type="ORF">C9E92_10920</name>
</gene>
<proteinExistence type="predicted"/>